<dbReference type="SUPFAM" id="SSF52440">
    <property type="entry name" value="PreATP-grasp domain"/>
    <property type="match status" value="1"/>
</dbReference>
<dbReference type="InterPro" id="IPR051602">
    <property type="entry name" value="ACC_Biotin_Carboxylase"/>
</dbReference>
<evidence type="ECO:0000256" key="3">
    <source>
        <dbReference type="ARBA" id="ARBA00022741"/>
    </source>
</evidence>
<dbReference type="InterPro" id="IPR016185">
    <property type="entry name" value="PreATP-grasp_dom_sf"/>
</dbReference>
<dbReference type="PROSITE" id="PS50968">
    <property type="entry name" value="BIOTINYL_LIPOYL"/>
    <property type="match status" value="1"/>
</dbReference>
<dbReference type="GO" id="GO:0005524">
    <property type="term" value="F:ATP binding"/>
    <property type="evidence" value="ECO:0007669"/>
    <property type="project" value="UniProtKB-UniRule"/>
</dbReference>
<dbReference type="Pfam" id="PF02786">
    <property type="entry name" value="CPSase_L_D2"/>
    <property type="match status" value="1"/>
</dbReference>
<dbReference type="PROSITE" id="PS50989">
    <property type="entry name" value="COA_CT_CTER"/>
    <property type="match status" value="1"/>
</dbReference>
<dbReference type="Gene3D" id="2.40.50.100">
    <property type="match status" value="1"/>
</dbReference>
<dbReference type="InterPro" id="IPR011764">
    <property type="entry name" value="Biotin_carboxylation_dom"/>
</dbReference>
<name>A0A399REN6_9PROT</name>
<dbReference type="Gene3D" id="3.90.226.10">
    <property type="entry name" value="2-enoyl-CoA Hydratase, Chain A, domain 1"/>
    <property type="match status" value="2"/>
</dbReference>
<dbReference type="InterPro" id="IPR011761">
    <property type="entry name" value="ATP-grasp"/>
</dbReference>
<dbReference type="Proteomes" id="UP000266385">
    <property type="component" value="Unassembled WGS sequence"/>
</dbReference>
<dbReference type="PROSITE" id="PS00188">
    <property type="entry name" value="BIOTIN"/>
    <property type="match status" value="1"/>
</dbReference>
<evidence type="ECO:0000259" key="8">
    <source>
        <dbReference type="PROSITE" id="PS50968"/>
    </source>
</evidence>
<feature type="domain" description="Biotin carboxylation" evidence="10">
    <location>
        <begin position="2"/>
        <end position="455"/>
    </location>
</feature>
<dbReference type="GO" id="GO:0046872">
    <property type="term" value="F:metal ion binding"/>
    <property type="evidence" value="ECO:0007669"/>
    <property type="project" value="InterPro"/>
</dbReference>
<accession>A0A399REN6</accession>
<dbReference type="InterPro" id="IPR005479">
    <property type="entry name" value="CPAse_ATP-bd"/>
</dbReference>
<proteinExistence type="predicted"/>
<evidence type="ECO:0000256" key="4">
    <source>
        <dbReference type="ARBA" id="ARBA00022840"/>
    </source>
</evidence>
<keyword evidence="13" id="KW-1185">Reference proteome</keyword>
<dbReference type="InterPro" id="IPR011053">
    <property type="entry name" value="Single_hybrid_motif"/>
</dbReference>
<dbReference type="InterPro" id="IPR029045">
    <property type="entry name" value="ClpP/crotonase-like_dom_sf"/>
</dbReference>
<dbReference type="PANTHER" id="PTHR48095">
    <property type="entry name" value="PYRUVATE CARBOXYLASE SUBUNIT A"/>
    <property type="match status" value="1"/>
</dbReference>
<evidence type="ECO:0000313" key="12">
    <source>
        <dbReference type="EMBL" id="RIJ29868.1"/>
    </source>
</evidence>
<dbReference type="PROSITE" id="PS50975">
    <property type="entry name" value="ATP_GRASP"/>
    <property type="match status" value="1"/>
</dbReference>
<dbReference type="PROSITE" id="PS50979">
    <property type="entry name" value="BC"/>
    <property type="match status" value="1"/>
</dbReference>
<dbReference type="SUPFAM" id="SSF51230">
    <property type="entry name" value="Single hybrid motif"/>
    <property type="match status" value="1"/>
</dbReference>
<feature type="domain" description="ATP-grasp" evidence="9">
    <location>
        <begin position="120"/>
        <end position="318"/>
    </location>
</feature>
<keyword evidence="3 6" id="KW-0547">Nucleotide-binding</keyword>
<evidence type="ECO:0000313" key="13">
    <source>
        <dbReference type="Proteomes" id="UP000266385"/>
    </source>
</evidence>
<protein>
    <submittedName>
        <fullName evidence="12">ATP-grasp domain-containing protein</fullName>
    </submittedName>
</protein>
<dbReference type="InterPro" id="IPR005482">
    <property type="entry name" value="Biotin_COase_C"/>
</dbReference>
<dbReference type="AlphaFoldDB" id="A0A399REN6"/>
<dbReference type="Pfam" id="PF02785">
    <property type="entry name" value="Biotin_carb_C"/>
    <property type="match status" value="1"/>
</dbReference>
<dbReference type="SUPFAM" id="SSF51246">
    <property type="entry name" value="Rudiment single hybrid motif"/>
    <property type="match status" value="1"/>
</dbReference>
<dbReference type="InterPro" id="IPR011054">
    <property type="entry name" value="Rudment_hybrid_motif"/>
</dbReference>
<keyword evidence="2" id="KW-0436">Ligase</keyword>
<comment type="cofactor">
    <cofactor evidence="1">
        <name>biotin</name>
        <dbReference type="ChEBI" id="CHEBI:57586"/>
    </cofactor>
</comment>
<dbReference type="Pfam" id="PF00289">
    <property type="entry name" value="Biotin_carb_N"/>
    <property type="match status" value="1"/>
</dbReference>
<evidence type="ECO:0000256" key="1">
    <source>
        <dbReference type="ARBA" id="ARBA00001953"/>
    </source>
</evidence>
<comment type="caution">
    <text evidence="12">The sequence shown here is derived from an EMBL/GenBank/DDBJ whole genome shotgun (WGS) entry which is preliminary data.</text>
</comment>
<feature type="coiled-coil region" evidence="7">
    <location>
        <begin position="1037"/>
        <end position="1064"/>
    </location>
</feature>
<evidence type="ECO:0000256" key="2">
    <source>
        <dbReference type="ARBA" id="ARBA00022598"/>
    </source>
</evidence>
<evidence type="ECO:0000259" key="9">
    <source>
        <dbReference type="PROSITE" id="PS50975"/>
    </source>
</evidence>
<dbReference type="InterPro" id="IPR001882">
    <property type="entry name" value="Biotin_BS"/>
</dbReference>
<feature type="domain" description="Lipoyl-binding" evidence="8">
    <location>
        <begin position="494"/>
        <end position="569"/>
    </location>
</feature>
<dbReference type="RefSeq" id="WP_119376155.1">
    <property type="nucleotide sequence ID" value="NZ_QWFX01000007.1"/>
</dbReference>
<dbReference type="InterPro" id="IPR011763">
    <property type="entry name" value="COA_CT_C"/>
</dbReference>
<dbReference type="SUPFAM" id="SSF52096">
    <property type="entry name" value="ClpP/crotonase"/>
    <property type="match status" value="2"/>
</dbReference>
<feature type="domain" description="CoA carboxyltransferase C-terminal" evidence="11">
    <location>
        <begin position="849"/>
        <end position="1106"/>
    </location>
</feature>
<dbReference type="PANTHER" id="PTHR48095:SF5">
    <property type="entry name" value="BLL7292 PROTEIN"/>
    <property type="match status" value="1"/>
</dbReference>
<dbReference type="Pfam" id="PF00364">
    <property type="entry name" value="Biotin_lipoyl"/>
    <property type="match status" value="1"/>
</dbReference>
<dbReference type="CDD" id="cd06850">
    <property type="entry name" value="biotinyl_domain"/>
    <property type="match status" value="1"/>
</dbReference>
<evidence type="ECO:0000259" key="10">
    <source>
        <dbReference type="PROSITE" id="PS50979"/>
    </source>
</evidence>
<dbReference type="InterPro" id="IPR034733">
    <property type="entry name" value="AcCoA_carboxyl_beta"/>
</dbReference>
<dbReference type="OrthoDB" id="9763189at2"/>
<dbReference type="SMART" id="SM00878">
    <property type="entry name" value="Biotin_carb_C"/>
    <property type="match status" value="1"/>
</dbReference>
<dbReference type="Pfam" id="PF01039">
    <property type="entry name" value="Carboxyl_trans"/>
    <property type="match status" value="1"/>
</dbReference>
<dbReference type="SUPFAM" id="SSF56059">
    <property type="entry name" value="Glutathione synthetase ATP-binding domain-like"/>
    <property type="match status" value="1"/>
</dbReference>
<organism evidence="12 13">
    <name type="scientific">Henriciella mobilis</name>
    <dbReference type="NCBI Taxonomy" id="2305467"/>
    <lineage>
        <taxon>Bacteria</taxon>
        <taxon>Pseudomonadati</taxon>
        <taxon>Pseudomonadota</taxon>
        <taxon>Alphaproteobacteria</taxon>
        <taxon>Hyphomonadales</taxon>
        <taxon>Hyphomonadaceae</taxon>
        <taxon>Henriciella</taxon>
    </lineage>
</organism>
<evidence type="ECO:0000259" key="11">
    <source>
        <dbReference type="PROSITE" id="PS50989"/>
    </source>
</evidence>
<dbReference type="Gene3D" id="3.30.470.20">
    <property type="entry name" value="ATP-grasp fold, B domain"/>
    <property type="match status" value="1"/>
</dbReference>
<dbReference type="InterPro" id="IPR000089">
    <property type="entry name" value="Biotin_lipoyl"/>
</dbReference>
<dbReference type="GO" id="GO:0016874">
    <property type="term" value="F:ligase activity"/>
    <property type="evidence" value="ECO:0007669"/>
    <property type="project" value="UniProtKB-KW"/>
</dbReference>
<keyword evidence="5" id="KW-0092">Biotin</keyword>
<keyword evidence="4 6" id="KW-0067">ATP-binding</keyword>
<evidence type="ECO:0000256" key="5">
    <source>
        <dbReference type="ARBA" id="ARBA00023267"/>
    </source>
</evidence>
<dbReference type="EMBL" id="QWFX01000007">
    <property type="protein sequence ID" value="RIJ29868.1"/>
    <property type="molecule type" value="Genomic_DNA"/>
</dbReference>
<sequence length="1106" mass="117919">MSLSRILIANRGEIAVRVARAAIDMDIECVGVHSSDDAESLHTRMVAESIDLGRQGPAAYLDSAAIVEAALKSGCDSVHPGYGFLSENHDFAQQCVDAGLAFIGPRPDLLKLFGDKAAARQAAAKAGVETPRGIDGDVGEAETADFLDGLGGGGAIIKAVAGGGGRGTRIVHDRKEIAEALKAVRSEARTAFGNERVYAEEFLPHARHIEVQIVADNSGAIAHLGERDCSLQRRNQKLVEIAPAPDLGKGFRAKIIEAAMALAGATQFSNIGTFEFLVDEATSRVVFIETNPRLQVEHTVTEVVTGIDLVQSQIRLAGGARLQDIGLKPGKGAPVRGVAIQARINMETISADGQVRPCTGQLAAYDPPSGPGIRTDGFAYAGYETSGLYDSLLAKVIAGHTDADTGLAVRRLIRALEEFRITGVGTNIGLLQAILAHSDAGTGRIHTRWVEQSLKELLQNHANPARSRFVQTRSAGAAKDASADANRHRFLPKHGGEVDANLVIAPVQGTIVSVEARVGDRLQKGESIAVLEAMKMEHAIAAEHDCIIVDLPVSAGDLVALGATVARIDITGGSDVAEMREDAIDPATIRPDLQDVFDRHAITLDAARPNAVKRRHEKGGRTPRENIEDLVDPGSFLEYEPLIVAQQHGRLSAAELRVKTPCDGIVAGTATVNSGLFGEAAAKAMVLHYDYSVLAGTQGNRGHRKQDRMFELAERFGYPVIMFSEGGGGRPGEDDTGPEVYFDIPTFSRFSRLSGSVPLVGVNHGRCFAGNTALLAACDVIIATEDSTIALGGPAMIEGGGLGRYAPEEVGPMSVQVPNGTVDILVSDEAAAVSAAKTYLSYFQGRTSDWESHDQRLLRHIVPENRKRAYDMRRIVELVADIGSVLEIREHFGRGLITSFARVEGHPVGIIANNPMENAGAIDSDCADKGARFMQLCDAFDIPVLSLIDCPGMMVGPDVEATALVRHAMRMFNTGANLTTPLFNIVIRKAYGLGVLAMCGGCALNGLFTLAWPTAEFAAMNLQGAVKLGFRKELEAIGDETARQAELERRVAEAEEKARAVNAAAGGGLDDVIDPAMSRDWIAAGLNRLAPQERGKRHKYPFVDTW</sequence>
<evidence type="ECO:0000256" key="6">
    <source>
        <dbReference type="PROSITE-ProRule" id="PRU00409"/>
    </source>
</evidence>
<dbReference type="InterPro" id="IPR005481">
    <property type="entry name" value="BC-like_N"/>
</dbReference>
<evidence type="ECO:0000256" key="7">
    <source>
        <dbReference type="SAM" id="Coils"/>
    </source>
</evidence>
<keyword evidence="7" id="KW-0175">Coiled coil</keyword>
<gene>
    <name evidence="12" type="ORF">D1223_09205</name>
</gene>
<reference evidence="12 13" key="1">
    <citation type="submission" date="2018-08" db="EMBL/GenBank/DDBJ databases">
        <title>Henriciella mobilis sp. nov., isolated from seawater.</title>
        <authorList>
            <person name="Cheng H."/>
            <person name="Wu Y.-H."/>
            <person name="Xu X.-W."/>
            <person name="Guo L.-L."/>
        </authorList>
    </citation>
    <scope>NUCLEOTIDE SEQUENCE [LARGE SCALE GENOMIC DNA]</scope>
    <source>
        <strain evidence="12 13">JN25</strain>
    </source>
</reference>